<dbReference type="EMBL" id="CAJVPM010001923">
    <property type="protein sequence ID" value="CAG8476616.1"/>
    <property type="molecule type" value="Genomic_DNA"/>
</dbReference>
<proteinExistence type="predicted"/>
<protein>
    <submittedName>
        <fullName evidence="1">3484_t:CDS:1</fullName>
    </submittedName>
</protein>
<comment type="caution">
    <text evidence="1">The sequence shown here is derived from an EMBL/GenBank/DDBJ whole genome shotgun (WGS) entry which is preliminary data.</text>
</comment>
<organism evidence="1 2">
    <name type="scientific">Scutellospora calospora</name>
    <dbReference type="NCBI Taxonomy" id="85575"/>
    <lineage>
        <taxon>Eukaryota</taxon>
        <taxon>Fungi</taxon>
        <taxon>Fungi incertae sedis</taxon>
        <taxon>Mucoromycota</taxon>
        <taxon>Glomeromycotina</taxon>
        <taxon>Glomeromycetes</taxon>
        <taxon>Diversisporales</taxon>
        <taxon>Gigasporaceae</taxon>
        <taxon>Scutellospora</taxon>
    </lineage>
</organism>
<evidence type="ECO:0000313" key="1">
    <source>
        <dbReference type="EMBL" id="CAG8476616.1"/>
    </source>
</evidence>
<reference evidence="1" key="1">
    <citation type="submission" date="2021-06" db="EMBL/GenBank/DDBJ databases">
        <authorList>
            <person name="Kallberg Y."/>
            <person name="Tangrot J."/>
            <person name="Rosling A."/>
        </authorList>
    </citation>
    <scope>NUCLEOTIDE SEQUENCE</scope>
    <source>
        <strain evidence="1">AU212A</strain>
    </source>
</reference>
<dbReference type="Proteomes" id="UP000789860">
    <property type="component" value="Unassembled WGS sequence"/>
</dbReference>
<evidence type="ECO:0000313" key="2">
    <source>
        <dbReference type="Proteomes" id="UP000789860"/>
    </source>
</evidence>
<gene>
    <name evidence="1" type="ORF">SCALOS_LOCUS2252</name>
</gene>
<accession>A0ACA9KJ55</accession>
<keyword evidence="2" id="KW-1185">Reference proteome</keyword>
<name>A0ACA9KJ55_9GLOM</name>
<sequence>MHLNFCVKTLVPSTTQSRPASLENVEKIARQLGFENDKARRKAL</sequence>